<evidence type="ECO:0000256" key="2">
    <source>
        <dbReference type="ARBA" id="ARBA00022527"/>
    </source>
</evidence>
<keyword evidence="11" id="KW-1185">Reference proteome</keyword>
<dbReference type="EC" id="2.7.11.1" evidence="1"/>
<evidence type="ECO:0000256" key="7">
    <source>
        <dbReference type="ARBA" id="ARBA00047899"/>
    </source>
</evidence>
<dbReference type="GO" id="GO:0005524">
    <property type="term" value="F:ATP binding"/>
    <property type="evidence" value="ECO:0007669"/>
    <property type="project" value="UniProtKB-KW"/>
</dbReference>
<accession>A0A7C8M0X9</accession>
<evidence type="ECO:0000256" key="3">
    <source>
        <dbReference type="ARBA" id="ARBA00022679"/>
    </source>
</evidence>
<dbReference type="AlphaFoldDB" id="A0A7C8M0X9"/>
<comment type="catalytic activity">
    <reaction evidence="7">
        <text>L-threonyl-[protein] + ATP = O-phospho-L-threonyl-[protein] + ADP + H(+)</text>
        <dbReference type="Rhea" id="RHEA:46608"/>
        <dbReference type="Rhea" id="RHEA-COMP:11060"/>
        <dbReference type="Rhea" id="RHEA-COMP:11605"/>
        <dbReference type="ChEBI" id="CHEBI:15378"/>
        <dbReference type="ChEBI" id="CHEBI:30013"/>
        <dbReference type="ChEBI" id="CHEBI:30616"/>
        <dbReference type="ChEBI" id="CHEBI:61977"/>
        <dbReference type="ChEBI" id="CHEBI:456216"/>
        <dbReference type="EC" id="2.7.11.1"/>
    </reaction>
</comment>
<dbReference type="InterPro" id="IPR008271">
    <property type="entry name" value="Ser/Thr_kinase_AS"/>
</dbReference>
<dbReference type="SMART" id="SM00220">
    <property type="entry name" value="S_TKc"/>
    <property type="match status" value="1"/>
</dbReference>
<feature type="domain" description="Protein kinase" evidence="9">
    <location>
        <begin position="15"/>
        <end position="290"/>
    </location>
</feature>
<evidence type="ECO:0000256" key="5">
    <source>
        <dbReference type="ARBA" id="ARBA00022777"/>
    </source>
</evidence>
<dbReference type="GO" id="GO:0005634">
    <property type="term" value="C:nucleus"/>
    <property type="evidence" value="ECO:0007669"/>
    <property type="project" value="TreeGrafter"/>
</dbReference>
<dbReference type="PROSITE" id="PS00108">
    <property type="entry name" value="PROTEIN_KINASE_ST"/>
    <property type="match status" value="1"/>
</dbReference>
<dbReference type="GO" id="GO:0004674">
    <property type="term" value="F:protein serine/threonine kinase activity"/>
    <property type="evidence" value="ECO:0007669"/>
    <property type="project" value="UniProtKB-KW"/>
</dbReference>
<organism evidence="10 11">
    <name type="scientific">Massariosphaeria phaeospora</name>
    <dbReference type="NCBI Taxonomy" id="100035"/>
    <lineage>
        <taxon>Eukaryota</taxon>
        <taxon>Fungi</taxon>
        <taxon>Dikarya</taxon>
        <taxon>Ascomycota</taxon>
        <taxon>Pezizomycotina</taxon>
        <taxon>Dothideomycetes</taxon>
        <taxon>Pleosporomycetidae</taxon>
        <taxon>Pleosporales</taxon>
        <taxon>Pleosporales incertae sedis</taxon>
        <taxon>Massariosphaeria</taxon>
    </lineage>
</organism>
<evidence type="ECO:0000313" key="11">
    <source>
        <dbReference type="Proteomes" id="UP000481861"/>
    </source>
</evidence>
<evidence type="ECO:0000256" key="8">
    <source>
        <dbReference type="ARBA" id="ARBA00048679"/>
    </source>
</evidence>
<evidence type="ECO:0000256" key="6">
    <source>
        <dbReference type="ARBA" id="ARBA00022840"/>
    </source>
</evidence>
<dbReference type="PANTHER" id="PTHR43671:SF98">
    <property type="entry name" value="SERINE_THREONINE-PROTEIN KINASE NEK11"/>
    <property type="match status" value="1"/>
</dbReference>
<sequence length="312" mass="34393">MAPSTSSVRNDFVVVKRLTKPEGGDHGACNSGIYLVKLKTTGKKYVEKRLGLRAIRNGFAQTEKDILKKCAHANIVDYKCSDLDPAGLGYASIYTQHYELGALDTLIDRFHDRGRHPIPERFLWKVLADMALALCYLATGVDASQLRFAGRTAHRRSGWTPIVHQDIKPGNVFLTWKCETSQYPALVLGDVGCAVRRSEYAGYRAGAPAFYPPEGFAKFAVERDVYQLGLVVHCLAQLLRVPWEEGGLVREDPLGGTRYSGELGKVAKACLRRRGGERPRAGELPAALWEVAEGRRREGRGVGVELPGWAVG</sequence>
<evidence type="ECO:0000313" key="10">
    <source>
        <dbReference type="EMBL" id="KAF2865516.1"/>
    </source>
</evidence>
<dbReference type="Proteomes" id="UP000481861">
    <property type="component" value="Unassembled WGS sequence"/>
</dbReference>
<keyword evidence="3" id="KW-0808">Transferase</keyword>
<keyword evidence="5 10" id="KW-0418">Kinase</keyword>
<dbReference type="Gene3D" id="1.10.510.10">
    <property type="entry name" value="Transferase(Phosphotransferase) domain 1"/>
    <property type="match status" value="1"/>
</dbReference>
<dbReference type="EMBL" id="JAADJZ010000033">
    <property type="protein sequence ID" value="KAF2865516.1"/>
    <property type="molecule type" value="Genomic_DNA"/>
</dbReference>
<reference evidence="10 11" key="1">
    <citation type="submission" date="2020-01" db="EMBL/GenBank/DDBJ databases">
        <authorList>
            <consortium name="DOE Joint Genome Institute"/>
            <person name="Haridas S."/>
            <person name="Albert R."/>
            <person name="Binder M."/>
            <person name="Bloem J."/>
            <person name="Labutti K."/>
            <person name="Salamov A."/>
            <person name="Andreopoulos B."/>
            <person name="Baker S.E."/>
            <person name="Barry K."/>
            <person name="Bills G."/>
            <person name="Bluhm B.H."/>
            <person name="Cannon C."/>
            <person name="Castanera R."/>
            <person name="Culley D.E."/>
            <person name="Daum C."/>
            <person name="Ezra D."/>
            <person name="Gonzalez J.B."/>
            <person name="Henrissat B."/>
            <person name="Kuo A."/>
            <person name="Liang C."/>
            <person name="Lipzen A."/>
            <person name="Lutzoni F."/>
            <person name="Magnuson J."/>
            <person name="Mondo S."/>
            <person name="Nolan M."/>
            <person name="Ohm R."/>
            <person name="Pangilinan J."/>
            <person name="Park H.-J.H."/>
            <person name="Ramirez L."/>
            <person name="Alfaro M."/>
            <person name="Sun H."/>
            <person name="Tritt A."/>
            <person name="Yoshinaga Y."/>
            <person name="Zwiers L.-H.L."/>
            <person name="Turgeon B.G."/>
            <person name="Goodwin S.B."/>
            <person name="Spatafora J.W."/>
            <person name="Crous P.W."/>
            <person name="Grigoriev I.V."/>
        </authorList>
    </citation>
    <scope>NUCLEOTIDE SEQUENCE [LARGE SCALE GENOMIC DNA]</scope>
    <source>
        <strain evidence="10 11">CBS 611.86</strain>
    </source>
</reference>
<dbReference type="InterPro" id="IPR050660">
    <property type="entry name" value="NEK_Ser/Thr_kinase"/>
</dbReference>
<gene>
    <name evidence="10" type="ORF">BDV95DRAFT_506960</name>
</gene>
<evidence type="ECO:0000256" key="1">
    <source>
        <dbReference type="ARBA" id="ARBA00012513"/>
    </source>
</evidence>
<comment type="catalytic activity">
    <reaction evidence="8">
        <text>L-seryl-[protein] + ATP = O-phospho-L-seryl-[protein] + ADP + H(+)</text>
        <dbReference type="Rhea" id="RHEA:17989"/>
        <dbReference type="Rhea" id="RHEA-COMP:9863"/>
        <dbReference type="Rhea" id="RHEA-COMP:11604"/>
        <dbReference type="ChEBI" id="CHEBI:15378"/>
        <dbReference type="ChEBI" id="CHEBI:29999"/>
        <dbReference type="ChEBI" id="CHEBI:30616"/>
        <dbReference type="ChEBI" id="CHEBI:83421"/>
        <dbReference type="ChEBI" id="CHEBI:456216"/>
        <dbReference type="EC" id="2.7.11.1"/>
    </reaction>
</comment>
<evidence type="ECO:0000256" key="4">
    <source>
        <dbReference type="ARBA" id="ARBA00022741"/>
    </source>
</evidence>
<dbReference type="InterPro" id="IPR000719">
    <property type="entry name" value="Prot_kinase_dom"/>
</dbReference>
<dbReference type="PROSITE" id="PS50011">
    <property type="entry name" value="PROTEIN_KINASE_DOM"/>
    <property type="match status" value="1"/>
</dbReference>
<name>A0A7C8M0X9_9PLEO</name>
<proteinExistence type="predicted"/>
<dbReference type="InterPro" id="IPR011009">
    <property type="entry name" value="Kinase-like_dom_sf"/>
</dbReference>
<comment type="caution">
    <text evidence="10">The sequence shown here is derived from an EMBL/GenBank/DDBJ whole genome shotgun (WGS) entry which is preliminary data.</text>
</comment>
<dbReference type="SUPFAM" id="SSF56112">
    <property type="entry name" value="Protein kinase-like (PK-like)"/>
    <property type="match status" value="1"/>
</dbReference>
<dbReference type="OrthoDB" id="310217at2759"/>
<evidence type="ECO:0000259" key="9">
    <source>
        <dbReference type="PROSITE" id="PS50011"/>
    </source>
</evidence>
<keyword evidence="4" id="KW-0547">Nucleotide-binding</keyword>
<protein>
    <recommendedName>
        <fullName evidence="1">non-specific serine/threonine protein kinase</fullName>
        <ecNumber evidence="1">2.7.11.1</ecNumber>
    </recommendedName>
</protein>
<dbReference type="PANTHER" id="PTHR43671">
    <property type="entry name" value="SERINE/THREONINE-PROTEIN KINASE NEK"/>
    <property type="match status" value="1"/>
</dbReference>
<keyword evidence="6" id="KW-0067">ATP-binding</keyword>
<keyword evidence="2" id="KW-0723">Serine/threonine-protein kinase</keyword>